<gene>
    <name evidence="1" type="ORF">H2198_001053</name>
</gene>
<dbReference type="EMBL" id="JAPDRQ010000011">
    <property type="protein sequence ID" value="KAJ9663061.1"/>
    <property type="molecule type" value="Genomic_DNA"/>
</dbReference>
<dbReference type="Proteomes" id="UP001172386">
    <property type="component" value="Unassembled WGS sequence"/>
</dbReference>
<protein>
    <submittedName>
        <fullName evidence="1">Uncharacterized protein</fullName>
    </submittedName>
</protein>
<evidence type="ECO:0000313" key="2">
    <source>
        <dbReference type="Proteomes" id="UP001172386"/>
    </source>
</evidence>
<organism evidence="1 2">
    <name type="scientific">Neophaeococcomyces mojaviensis</name>
    <dbReference type="NCBI Taxonomy" id="3383035"/>
    <lineage>
        <taxon>Eukaryota</taxon>
        <taxon>Fungi</taxon>
        <taxon>Dikarya</taxon>
        <taxon>Ascomycota</taxon>
        <taxon>Pezizomycotina</taxon>
        <taxon>Eurotiomycetes</taxon>
        <taxon>Chaetothyriomycetidae</taxon>
        <taxon>Chaetothyriales</taxon>
        <taxon>Chaetothyriales incertae sedis</taxon>
        <taxon>Neophaeococcomyces</taxon>
    </lineage>
</organism>
<evidence type="ECO:0000313" key="1">
    <source>
        <dbReference type="EMBL" id="KAJ9663061.1"/>
    </source>
</evidence>
<sequence length="477" mass="52856">MLTSSSHSVLQHKRSKSMATETELRIEKAAAHEVEERLGANAIFDAKNASDEEHSQTFWQAVKANRKAVGWSMLISMSIVMEGYDTILMGNFMGYPEFKKKYGQDFGGDIGYSITAPWQTGLNMASTVGAIFGALINGYVASRLGYRWVMIYGLFFMNAFIFVVFFAPSAGVLVAGQVLCGLAWGVFATVGPAYASEVCPTNLRGYLTTYVNLCWAIGQFIAAGVLYGCLQIENQWAYRIPFALQWAWPLPLMLICWFAPESPWYLVRNDRLEDARNSIRRLGGDKTTDQINAQLAMMVHTTKIESDLHAGTAYWDCFKGVDLRRTEIVCLTFMGQILSGSSFAYSPTYFFTTAGMNTDKAYQLNVGGTAIAFVGTCLSWFLITYIGRRKIYLGGMGTLVTLNMLIGILDAAVNNSSGLWAQAAFCIMWSFSYSLTIGPIAYCIISETSSVRLRPLSVVLARNAYQLVNIVSQILQR</sequence>
<proteinExistence type="predicted"/>
<comment type="caution">
    <text evidence="1">The sequence shown here is derived from an EMBL/GenBank/DDBJ whole genome shotgun (WGS) entry which is preliminary data.</text>
</comment>
<name>A0ACC3AI69_9EURO</name>
<reference evidence="1" key="1">
    <citation type="submission" date="2022-10" db="EMBL/GenBank/DDBJ databases">
        <title>Culturing micro-colonial fungi from biological soil crusts in the Mojave desert and describing Neophaeococcomyces mojavensis, and introducing the new genera and species Taxawa tesnikishii.</title>
        <authorList>
            <person name="Kurbessoian T."/>
            <person name="Stajich J.E."/>
        </authorList>
    </citation>
    <scope>NUCLEOTIDE SEQUENCE</scope>
    <source>
        <strain evidence="1">JES_112</strain>
    </source>
</reference>
<keyword evidence="2" id="KW-1185">Reference proteome</keyword>
<accession>A0ACC3AI69</accession>